<dbReference type="InterPro" id="IPR011701">
    <property type="entry name" value="MFS"/>
</dbReference>
<evidence type="ECO:0000313" key="8">
    <source>
        <dbReference type="Proteomes" id="UP000321518"/>
    </source>
</evidence>
<feature type="transmembrane region" description="Helical" evidence="6">
    <location>
        <begin position="333"/>
        <end position="350"/>
    </location>
</feature>
<feature type="transmembrane region" description="Helical" evidence="6">
    <location>
        <begin position="281"/>
        <end position="302"/>
    </location>
</feature>
<evidence type="ECO:0000313" key="7">
    <source>
        <dbReference type="EMBL" id="GEM11684.1"/>
    </source>
</evidence>
<dbReference type="Proteomes" id="UP000321518">
    <property type="component" value="Unassembled WGS sequence"/>
</dbReference>
<feature type="transmembrane region" description="Helical" evidence="6">
    <location>
        <begin position="147"/>
        <end position="166"/>
    </location>
</feature>
<evidence type="ECO:0000256" key="3">
    <source>
        <dbReference type="ARBA" id="ARBA00022692"/>
    </source>
</evidence>
<reference evidence="7 8" key="1">
    <citation type="submission" date="2019-07" db="EMBL/GenBank/DDBJ databases">
        <title>Rhodotorula toruloides NBRC10032 genome sequencing.</title>
        <authorList>
            <person name="Shida Y."/>
            <person name="Takaku H."/>
            <person name="Ogasawara W."/>
            <person name="Mori K."/>
        </authorList>
    </citation>
    <scope>NUCLEOTIDE SEQUENCE [LARGE SCALE GENOMIC DNA]</scope>
    <source>
        <strain evidence="7 8">NBRC10032</strain>
    </source>
</reference>
<accession>A0A511KQ75</accession>
<feature type="transmembrane region" description="Helical" evidence="6">
    <location>
        <begin position="40"/>
        <end position="63"/>
    </location>
</feature>
<feature type="transmembrane region" description="Helical" evidence="6">
    <location>
        <begin position="406"/>
        <end position="426"/>
    </location>
</feature>
<organism evidence="7 8">
    <name type="scientific">Rhodotorula toruloides</name>
    <name type="common">Yeast</name>
    <name type="synonym">Rhodosporidium toruloides</name>
    <dbReference type="NCBI Taxonomy" id="5286"/>
    <lineage>
        <taxon>Eukaryota</taxon>
        <taxon>Fungi</taxon>
        <taxon>Dikarya</taxon>
        <taxon>Basidiomycota</taxon>
        <taxon>Pucciniomycotina</taxon>
        <taxon>Microbotryomycetes</taxon>
        <taxon>Sporidiobolales</taxon>
        <taxon>Sporidiobolaceae</taxon>
        <taxon>Rhodotorula</taxon>
    </lineage>
</organism>
<dbReference type="InterPro" id="IPR036259">
    <property type="entry name" value="MFS_trans_sf"/>
</dbReference>
<keyword evidence="3 6" id="KW-0812">Transmembrane</keyword>
<comment type="caution">
    <text evidence="7">The sequence shown here is derived from an EMBL/GenBank/DDBJ whole genome shotgun (WGS) entry which is preliminary data.</text>
</comment>
<dbReference type="CDD" id="cd17325">
    <property type="entry name" value="MFS_MdtG_SLC18_like"/>
    <property type="match status" value="1"/>
</dbReference>
<gene>
    <name evidence="7" type="ORF">Rt10032_c16g5701</name>
</gene>
<feature type="transmembrane region" description="Helical" evidence="6">
    <location>
        <begin position="70"/>
        <end position="87"/>
    </location>
</feature>
<sequence>MALFDNPHPLLVDTAAFSIAAPIIPFRLEQLGYESVGDKVGWIIACFGAGLIAATPIAVYVGSRVSSRQLPLLAGLLSMAGALILFMESRSFVAMFVARLWQALVIDSVPEHRVGASLGTVMAGFSAGEAIGPPIGGVLYRHLGFRAPTIFLLILLAFDLILRLAIIEKKTALRWVEKGVVIPGFSAPNYSPATASDRELKDVISPATATQGAAEKRQLADGSESAAEDSNLWRTTWRLVQDPRAAVAVGIALLYGVVFGLLDTGMALYVKSQYGLDEQGAGLIFIAVVVPSFIVSIATGWMDCYGSKWPATLGVTIFVATYPLLLIEGPLPLFIFFLALVGVGLSCVVTPTTHDLNIATAATPGAEPAQVFALFNLAFSLGSFIGPICGGQIMHSMSARNGFVTVTLIGTALVALAAPLVLVYTGGRLRFGVARRERDEPSP</sequence>
<evidence type="ECO:0000256" key="2">
    <source>
        <dbReference type="ARBA" id="ARBA00022448"/>
    </source>
</evidence>
<keyword evidence="2" id="KW-0813">Transport</keyword>
<feature type="transmembrane region" description="Helical" evidence="6">
    <location>
        <begin position="371"/>
        <end position="394"/>
    </location>
</feature>
<dbReference type="Gene3D" id="1.20.1250.20">
    <property type="entry name" value="MFS general substrate transporter like domains"/>
    <property type="match status" value="1"/>
</dbReference>
<dbReference type="Pfam" id="PF07690">
    <property type="entry name" value="MFS_1"/>
    <property type="match status" value="2"/>
</dbReference>
<dbReference type="SUPFAM" id="SSF103473">
    <property type="entry name" value="MFS general substrate transporter"/>
    <property type="match status" value="1"/>
</dbReference>
<dbReference type="PANTHER" id="PTHR23506:SF23">
    <property type="entry name" value="GH10249P"/>
    <property type="match status" value="1"/>
</dbReference>
<dbReference type="InterPro" id="IPR050930">
    <property type="entry name" value="MFS_Vesicular_Transporter"/>
</dbReference>
<dbReference type="EMBL" id="BJWK01000016">
    <property type="protein sequence ID" value="GEM11684.1"/>
    <property type="molecule type" value="Genomic_DNA"/>
</dbReference>
<evidence type="ECO:0000256" key="1">
    <source>
        <dbReference type="ARBA" id="ARBA00004141"/>
    </source>
</evidence>
<dbReference type="OrthoDB" id="440553at2759"/>
<name>A0A511KQ75_RHOTO</name>
<dbReference type="AlphaFoldDB" id="A0A511KQ75"/>
<proteinExistence type="predicted"/>
<protein>
    <submittedName>
        <fullName evidence="7">MFS transporter</fullName>
    </submittedName>
</protein>
<keyword evidence="4 6" id="KW-1133">Transmembrane helix</keyword>
<feature type="transmembrane region" description="Helical" evidence="6">
    <location>
        <begin position="309"/>
        <end position="327"/>
    </location>
</feature>
<dbReference type="GO" id="GO:0016020">
    <property type="term" value="C:membrane"/>
    <property type="evidence" value="ECO:0007669"/>
    <property type="project" value="UniProtKB-SubCell"/>
</dbReference>
<comment type="subcellular location">
    <subcellularLocation>
        <location evidence="1">Membrane</location>
        <topology evidence="1">Multi-pass membrane protein</topology>
    </subcellularLocation>
</comment>
<dbReference type="PANTHER" id="PTHR23506">
    <property type="entry name" value="GH10249P"/>
    <property type="match status" value="1"/>
</dbReference>
<evidence type="ECO:0000256" key="4">
    <source>
        <dbReference type="ARBA" id="ARBA00022989"/>
    </source>
</evidence>
<evidence type="ECO:0000256" key="6">
    <source>
        <dbReference type="SAM" id="Phobius"/>
    </source>
</evidence>
<feature type="transmembrane region" description="Helical" evidence="6">
    <location>
        <begin position="245"/>
        <end position="269"/>
    </location>
</feature>
<dbReference type="GO" id="GO:0022857">
    <property type="term" value="F:transmembrane transporter activity"/>
    <property type="evidence" value="ECO:0007669"/>
    <property type="project" value="InterPro"/>
</dbReference>
<evidence type="ECO:0000256" key="5">
    <source>
        <dbReference type="ARBA" id="ARBA00023136"/>
    </source>
</evidence>
<keyword evidence="5 6" id="KW-0472">Membrane</keyword>